<keyword evidence="2" id="KW-1185">Reference proteome</keyword>
<dbReference type="Gene3D" id="2.60.120.10">
    <property type="entry name" value="Jelly Rolls"/>
    <property type="match status" value="1"/>
</dbReference>
<organism evidence="1 2">
    <name type="scientific">Aspergillus pseudocaelatus</name>
    <dbReference type="NCBI Taxonomy" id="1825620"/>
    <lineage>
        <taxon>Eukaryota</taxon>
        <taxon>Fungi</taxon>
        <taxon>Dikarya</taxon>
        <taxon>Ascomycota</taxon>
        <taxon>Pezizomycotina</taxon>
        <taxon>Eurotiomycetes</taxon>
        <taxon>Eurotiomycetidae</taxon>
        <taxon>Eurotiales</taxon>
        <taxon>Aspergillaceae</taxon>
        <taxon>Aspergillus</taxon>
        <taxon>Aspergillus subgen. Circumdati</taxon>
    </lineage>
</organism>
<protein>
    <recommendedName>
        <fullName evidence="3">Cupin 2 conserved barrel domain-containing protein</fullName>
    </recommendedName>
</protein>
<dbReference type="EMBL" id="ML735783">
    <property type="protein sequence ID" value="KAE8414539.1"/>
    <property type="molecule type" value="Genomic_DNA"/>
</dbReference>
<dbReference type="SUPFAM" id="SSF51182">
    <property type="entry name" value="RmlC-like cupins"/>
    <property type="match status" value="1"/>
</dbReference>
<evidence type="ECO:0008006" key="3">
    <source>
        <dbReference type="Google" id="ProtNLM"/>
    </source>
</evidence>
<proteinExistence type="predicted"/>
<gene>
    <name evidence="1" type="ORF">BDV36DRAFT_286050</name>
</gene>
<sequence length="291" mass="33186">MPPLIPYHVSAGSNPVVKWVIGSRTRINVSPARFGGALVTEFLEPPPGRCFCFRQKYALKPPMDEGDPDYERINAALNHPSGPPVHFHPFQNEYFRVEQGRMCLEVNGQTRILTPDDGEVQGRAGSIHRFYVAPDSTEDMVIILSASDPGLDYQLDRVFFENWYGLWHDYLVHEGKMDFIQLLCTYDAGDAYLLPPAWLPNWLRKKIGYWGGIIVGRWIGGLLGYRPFFKEYTTDWEYAVKKMESSFFTRRLVGHSFSSAMGWAQLEDCARAWGDGGGTDRFVKPHNKLLD</sequence>
<dbReference type="Proteomes" id="UP000325395">
    <property type="component" value="Unassembled WGS sequence"/>
</dbReference>
<reference evidence="1 2" key="1">
    <citation type="submission" date="2019-04" db="EMBL/GenBank/DDBJ databases">
        <authorList>
            <consortium name="DOE Joint Genome Institute"/>
            <person name="Mondo S."/>
            <person name="Kjaerbolling I."/>
            <person name="Vesth T."/>
            <person name="Frisvad J.C."/>
            <person name="Nybo J.L."/>
            <person name="Theobald S."/>
            <person name="Kildgaard S."/>
            <person name="Isbrandt T."/>
            <person name="Kuo A."/>
            <person name="Sato A."/>
            <person name="Lyhne E.K."/>
            <person name="Kogle M.E."/>
            <person name="Wiebenga A."/>
            <person name="Kun R.S."/>
            <person name="Lubbers R.J."/>
            <person name="Makela M.R."/>
            <person name="Barry K."/>
            <person name="Chovatia M."/>
            <person name="Clum A."/>
            <person name="Daum C."/>
            <person name="Haridas S."/>
            <person name="He G."/>
            <person name="LaButti K."/>
            <person name="Lipzen A."/>
            <person name="Riley R."/>
            <person name="Salamov A."/>
            <person name="Simmons B.A."/>
            <person name="Magnuson J.K."/>
            <person name="Henrissat B."/>
            <person name="Mortensen U.H."/>
            <person name="Larsen T.O."/>
            <person name="Devries R.P."/>
            <person name="Grigoriev I.V."/>
            <person name="Machida M."/>
            <person name="Baker S.E."/>
            <person name="Andersen M.R."/>
            <person name="Cantor M.N."/>
            <person name="Hua S.X."/>
        </authorList>
    </citation>
    <scope>NUCLEOTIDE SEQUENCE [LARGE SCALE GENOMIC DNA]</scope>
    <source>
        <strain evidence="1 2">CBS 117616</strain>
    </source>
</reference>
<name>A0ABQ6WBL2_9EURO</name>
<evidence type="ECO:0000313" key="1">
    <source>
        <dbReference type="EMBL" id="KAE8414539.1"/>
    </source>
</evidence>
<dbReference type="InterPro" id="IPR014710">
    <property type="entry name" value="RmlC-like_jellyroll"/>
</dbReference>
<evidence type="ECO:0000313" key="2">
    <source>
        <dbReference type="Proteomes" id="UP000325395"/>
    </source>
</evidence>
<accession>A0ABQ6WBL2</accession>
<dbReference type="InterPro" id="IPR011051">
    <property type="entry name" value="RmlC_Cupin_sf"/>
</dbReference>